<dbReference type="NCBIfam" id="TIGR02996">
    <property type="entry name" value="rpt_mate_G_obs"/>
    <property type="match status" value="1"/>
</dbReference>
<keyword evidence="2" id="KW-1185">Reference proteome</keyword>
<organism evidence="1 2">
    <name type="scientific">Frigoriglobus tundricola</name>
    <dbReference type="NCBI Taxonomy" id="2774151"/>
    <lineage>
        <taxon>Bacteria</taxon>
        <taxon>Pseudomonadati</taxon>
        <taxon>Planctomycetota</taxon>
        <taxon>Planctomycetia</taxon>
        <taxon>Gemmatales</taxon>
        <taxon>Gemmataceae</taxon>
        <taxon>Frigoriglobus</taxon>
    </lineage>
</organism>
<dbReference type="KEGG" id="ftj:FTUN_7911"/>
<gene>
    <name evidence="1" type="ORF">FTUN_7911</name>
</gene>
<proteinExistence type="predicted"/>
<dbReference type="Proteomes" id="UP000503447">
    <property type="component" value="Chromosome"/>
</dbReference>
<accession>A0A6M5Z2J0</accession>
<dbReference type="AlphaFoldDB" id="A0A6M5Z2J0"/>
<sequence>MDERTALLANVLSAPADDTPRLVLADWLEEHNEEALGRFVRAGVVAARFRGEELIDDPDYYTALATLTDVATAAHPALWVSELGVGPSPLAFGDWSWDSVGDRVMVRIGAALGAFTRGLLAELNVTRGEWYAVASRALVAWPIERVRVTDVPGLTFTVEPVESGWRITGRLKTPRRNVPLSRIALPAAMAPGAVLALSSADWAADQFFPDREALVQGAAKECALIVDDLKEAAGDRWPPPPRRRR</sequence>
<evidence type="ECO:0000313" key="1">
    <source>
        <dbReference type="EMBL" id="QJX00286.1"/>
    </source>
</evidence>
<evidence type="ECO:0008006" key="3">
    <source>
        <dbReference type="Google" id="ProtNLM"/>
    </source>
</evidence>
<name>A0A6M5Z2J0_9BACT</name>
<dbReference type="InterPro" id="IPR014338">
    <property type="entry name" value="CHP02996_rpt-companion-dom"/>
</dbReference>
<dbReference type="RefSeq" id="WP_171475068.1">
    <property type="nucleotide sequence ID" value="NZ_CP053452.2"/>
</dbReference>
<reference evidence="2" key="1">
    <citation type="submission" date="2020-05" db="EMBL/GenBank/DDBJ databases">
        <title>Frigoriglobus tundricola gen. nov., sp. nov., a psychrotolerant cellulolytic planctomycete of the family Gemmataceae with two divergent copies of 16S rRNA gene.</title>
        <authorList>
            <person name="Kulichevskaya I.S."/>
            <person name="Ivanova A.A."/>
            <person name="Naumoff D.G."/>
            <person name="Beletsky A.V."/>
            <person name="Rijpstra W.I.C."/>
            <person name="Sinninghe Damste J.S."/>
            <person name="Mardanov A.V."/>
            <person name="Ravin N.V."/>
            <person name="Dedysh S.N."/>
        </authorList>
    </citation>
    <scope>NUCLEOTIDE SEQUENCE [LARGE SCALE GENOMIC DNA]</scope>
    <source>
        <strain evidence="2">PL17</strain>
    </source>
</reference>
<evidence type="ECO:0000313" key="2">
    <source>
        <dbReference type="Proteomes" id="UP000503447"/>
    </source>
</evidence>
<dbReference type="EMBL" id="CP053452">
    <property type="protein sequence ID" value="QJX00286.1"/>
    <property type="molecule type" value="Genomic_DNA"/>
</dbReference>
<protein>
    <recommendedName>
        <fullName evidence="3">TIGR02996 domain-containing protein</fullName>
    </recommendedName>
</protein>